<dbReference type="PANTHER" id="PTHR35179">
    <property type="entry name" value="PROTEIN CBG02620"/>
    <property type="match status" value="1"/>
</dbReference>
<feature type="compositionally biased region" description="Basic residues" evidence="1">
    <location>
        <begin position="352"/>
        <end position="373"/>
    </location>
</feature>
<feature type="compositionally biased region" description="Low complexity" evidence="1">
    <location>
        <begin position="374"/>
        <end position="384"/>
    </location>
</feature>
<keyword evidence="2" id="KW-0472">Membrane</keyword>
<feature type="transmembrane region" description="Helical" evidence="2">
    <location>
        <begin position="73"/>
        <end position="94"/>
    </location>
</feature>
<keyword evidence="2" id="KW-1133">Transmembrane helix</keyword>
<proteinExistence type="predicted"/>
<keyword evidence="4" id="KW-1185">Reference proteome</keyword>
<evidence type="ECO:0000313" key="4">
    <source>
        <dbReference type="Proteomes" id="UP000315783"/>
    </source>
</evidence>
<dbReference type="EMBL" id="SPUK01000018">
    <property type="protein sequence ID" value="TQV91741.1"/>
    <property type="molecule type" value="Genomic_DNA"/>
</dbReference>
<dbReference type="PANTHER" id="PTHR35179:SF1">
    <property type="entry name" value="INTEGRAL MEMBRANE PROTEIN"/>
    <property type="match status" value="1"/>
</dbReference>
<reference evidence="3 4" key="1">
    <citation type="journal article" date="2019" name="Appl. Microbiol. Biotechnol.">
        <title>Genome sequence of Isaria javanica and comparative genome analysis insights into family S53 peptidase evolution in fungal entomopathogens.</title>
        <authorList>
            <person name="Lin R."/>
            <person name="Zhang X."/>
            <person name="Xin B."/>
            <person name="Zou M."/>
            <person name="Gao Y."/>
            <person name="Qin F."/>
            <person name="Hu Q."/>
            <person name="Xie B."/>
            <person name="Cheng X."/>
        </authorList>
    </citation>
    <scope>NUCLEOTIDE SEQUENCE [LARGE SCALE GENOMIC DNA]</scope>
    <source>
        <strain evidence="3 4">IJ1G</strain>
    </source>
</reference>
<feature type="transmembrane region" description="Helical" evidence="2">
    <location>
        <begin position="45"/>
        <end position="67"/>
    </location>
</feature>
<comment type="caution">
    <text evidence="3">The sequence shown here is derived from an EMBL/GenBank/DDBJ whole genome shotgun (WGS) entry which is preliminary data.</text>
</comment>
<evidence type="ECO:0000256" key="1">
    <source>
        <dbReference type="SAM" id="MobiDB-lite"/>
    </source>
</evidence>
<feature type="transmembrane region" description="Helical" evidence="2">
    <location>
        <begin position="6"/>
        <end position="24"/>
    </location>
</feature>
<organism evidence="3 4">
    <name type="scientific">Cordyceps javanica</name>
    <dbReference type="NCBI Taxonomy" id="43265"/>
    <lineage>
        <taxon>Eukaryota</taxon>
        <taxon>Fungi</taxon>
        <taxon>Dikarya</taxon>
        <taxon>Ascomycota</taxon>
        <taxon>Pezizomycotina</taxon>
        <taxon>Sordariomycetes</taxon>
        <taxon>Hypocreomycetidae</taxon>
        <taxon>Hypocreales</taxon>
        <taxon>Cordycipitaceae</taxon>
        <taxon>Cordyceps</taxon>
    </lineage>
</organism>
<dbReference type="Proteomes" id="UP000315783">
    <property type="component" value="Unassembled WGS sequence"/>
</dbReference>
<evidence type="ECO:0000256" key="2">
    <source>
        <dbReference type="SAM" id="Phobius"/>
    </source>
</evidence>
<feature type="transmembrane region" description="Helical" evidence="2">
    <location>
        <begin position="115"/>
        <end position="135"/>
    </location>
</feature>
<keyword evidence="2" id="KW-0812">Transmembrane</keyword>
<dbReference type="AlphaFoldDB" id="A0A545UQJ9"/>
<feature type="region of interest" description="Disordered" evidence="1">
    <location>
        <begin position="303"/>
        <end position="322"/>
    </location>
</feature>
<evidence type="ECO:0000313" key="3">
    <source>
        <dbReference type="EMBL" id="TQV91741.1"/>
    </source>
</evidence>
<sequence>MIDLPSIYFGALLGAFAFTLLEICNQTRRIVQRAGAWGWQNSYLYMIWSEAIVNLVFAIITILHFNGNLQGTLAFYFGTVTLWALQTQILSQIIANRVSLIMMSRQRATWMRWGLFVLILGVNAGVYVIWIPAYLPDASPQRKRLNDIFEKFRLIAGGLPKYWALFKMNTVLIVVSTAMDAALLGMLSLSDPYVYVQFAPLAYTIKLYIELVMTSLIAKVVSSEAAPSQAAGGSSRGFPSWHPPLPMGHDRYGDKYGSTKSIFGDKSVFGDTSIFGDASTAPATPRFDTQSIRSGSPWYDMDIEGRHEAPGDESYLDPVPETSIIKTVTTTVVSENKDNLMPPSRSRAGSIKSHRSLKSHKSHRSHKSHKSRLRSGLSEDVNSDPVPPPPPLPDKEESVPTTPKSRSAPHPLTSRFNQRRR</sequence>
<protein>
    <submittedName>
        <fullName evidence="3">Uncharacterized protein</fullName>
    </submittedName>
</protein>
<feature type="region of interest" description="Disordered" evidence="1">
    <location>
        <begin position="328"/>
        <end position="421"/>
    </location>
</feature>
<gene>
    <name evidence="3" type="ORF">IF1G_09807</name>
</gene>
<name>A0A545UQJ9_9HYPO</name>
<accession>A0A545UQJ9</accession>